<dbReference type="InterPro" id="IPR040000">
    <property type="entry name" value="NOP9"/>
</dbReference>
<dbReference type="PANTHER" id="PTHR13102">
    <property type="entry name" value="NUCLEOLAR PROTEIN 9"/>
    <property type="match status" value="1"/>
</dbReference>
<name>A0AA97K4Y4_EUBMA</name>
<accession>A0AA97K4Y4</accession>
<dbReference type="GO" id="GO:0030688">
    <property type="term" value="C:preribosome, small subunit precursor"/>
    <property type="evidence" value="ECO:0007669"/>
    <property type="project" value="TreeGrafter"/>
</dbReference>
<dbReference type="GO" id="GO:0000056">
    <property type="term" value="P:ribosomal small subunit export from nucleus"/>
    <property type="evidence" value="ECO:0007669"/>
    <property type="project" value="TreeGrafter"/>
</dbReference>
<dbReference type="RefSeq" id="XP_054848619.1">
    <property type="nucleotide sequence ID" value="XM_054992644.1"/>
</dbReference>
<dbReference type="KEGG" id="emc:129338424"/>
<dbReference type="RefSeq" id="XP_054848621.1">
    <property type="nucleotide sequence ID" value="XM_054992646.1"/>
</dbReference>
<proteinExistence type="predicted"/>
<dbReference type="Proteomes" id="UP001190640">
    <property type="component" value="Chromosome 12"/>
</dbReference>
<evidence type="ECO:0000313" key="4">
    <source>
        <dbReference type="RefSeq" id="XP_054848618.1"/>
    </source>
</evidence>
<dbReference type="InterPro" id="IPR001313">
    <property type="entry name" value="Pumilio_RNA-bd_rpt"/>
</dbReference>
<dbReference type="CTD" id="161424"/>
<dbReference type="InterPro" id="IPR011989">
    <property type="entry name" value="ARM-like"/>
</dbReference>
<evidence type="ECO:0000313" key="7">
    <source>
        <dbReference type="RefSeq" id="XP_054848622.1"/>
    </source>
</evidence>
<keyword evidence="1" id="KW-0677">Repeat</keyword>
<feature type="region of interest" description="Disordered" evidence="2">
    <location>
        <begin position="1"/>
        <end position="41"/>
    </location>
</feature>
<dbReference type="Pfam" id="PF22493">
    <property type="entry name" value="PUF_NOP9"/>
    <property type="match status" value="1"/>
</dbReference>
<dbReference type="InterPro" id="IPR016024">
    <property type="entry name" value="ARM-type_fold"/>
</dbReference>
<dbReference type="RefSeq" id="XP_054848622.1">
    <property type="nucleotide sequence ID" value="XM_054992647.1"/>
</dbReference>
<dbReference type="GO" id="GO:0000472">
    <property type="term" value="P:endonucleolytic cleavage to generate mature 5'-end of SSU-rRNA from (SSU-rRNA, 5.8S rRNA, LSU-rRNA)"/>
    <property type="evidence" value="ECO:0007669"/>
    <property type="project" value="TreeGrafter"/>
</dbReference>
<dbReference type="SMART" id="SM00025">
    <property type="entry name" value="Pumilio"/>
    <property type="match status" value="7"/>
</dbReference>
<evidence type="ECO:0000313" key="6">
    <source>
        <dbReference type="RefSeq" id="XP_054848621.1"/>
    </source>
</evidence>
<evidence type="ECO:0000256" key="2">
    <source>
        <dbReference type="SAM" id="MobiDB-lite"/>
    </source>
</evidence>
<dbReference type="Gene3D" id="1.25.10.10">
    <property type="entry name" value="Leucine-rich Repeat Variant"/>
    <property type="match status" value="3"/>
</dbReference>
<dbReference type="GO" id="GO:0000447">
    <property type="term" value="P:endonucleolytic cleavage in ITS1 to separate SSU-rRNA from 5.8S rRNA and LSU-rRNA from tricistronic rRNA transcript (SSU-rRNA, 5.8S rRNA, LSU-rRNA)"/>
    <property type="evidence" value="ECO:0007669"/>
    <property type="project" value="TreeGrafter"/>
</dbReference>
<organism evidence="3 6">
    <name type="scientific">Eublepharis macularius</name>
    <name type="common">Leopard gecko</name>
    <name type="synonym">Cyrtodactylus macularius</name>
    <dbReference type="NCBI Taxonomy" id="481883"/>
    <lineage>
        <taxon>Eukaryota</taxon>
        <taxon>Metazoa</taxon>
        <taxon>Chordata</taxon>
        <taxon>Craniata</taxon>
        <taxon>Vertebrata</taxon>
        <taxon>Euteleostomi</taxon>
        <taxon>Lepidosauria</taxon>
        <taxon>Squamata</taxon>
        <taxon>Bifurcata</taxon>
        <taxon>Gekkota</taxon>
        <taxon>Eublepharidae</taxon>
        <taxon>Eublepharinae</taxon>
        <taxon>Eublepharis</taxon>
    </lineage>
</organism>
<dbReference type="GO" id="GO:0003723">
    <property type="term" value="F:RNA binding"/>
    <property type="evidence" value="ECO:0007669"/>
    <property type="project" value="InterPro"/>
</dbReference>
<reference evidence="4 5" key="1">
    <citation type="submission" date="2025-04" db="UniProtKB">
        <authorList>
            <consortium name="RefSeq"/>
        </authorList>
    </citation>
    <scope>IDENTIFICATION</scope>
    <source>
        <tissue evidence="4 5">Blood</tissue>
    </source>
</reference>
<protein>
    <submittedName>
        <fullName evidence="4 5">Nucleolar protein 9 isoform X1</fullName>
    </submittedName>
</protein>
<dbReference type="PANTHER" id="PTHR13102:SF0">
    <property type="entry name" value="NUCLEOLAR PROTEIN 9"/>
    <property type="match status" value="1"/>
</dbReference>
<dbReference type="GeneID" id="129338424"/>
<dbReference type="AlphaFoldDB" id="A0AA97K4Y4"/>
<feature type="compositionally biased region" description="Basic and acidic residues" evidence="2">
    <location>
        <begin position="1"/>
        <end position="11"/>
    </location>
</feature>
<dbReference type="RefSeq" id="XP_054848618.1">
    <property type="nucleotide sequence ID" value="XM_054992643.1"/>
</dbReference>
<dbReference type="GO" id="GO:0030686">
    <property type="term" value="C:90S preribosome"/>
    <property type="evidence" value="ECO:0007669"/>
    <property type="project" value="TreeGrafter"/>
</dbReference>
<dbReference type="GO" id="GO:0005730">
    <property type="term" value="C:nucleolus"/>
    <property type="evidence" value="ECO:0007669"/>
    <property type="project" value="TreeGrafter"/>
</dbReference>
<dbReference type="SUPFAM" id="SSF48371">
    <property type="entry name" value="ARM repeat"/>
    <property type="match status" value="2"/>
</dbReference>
<sequence>MGVPPQHEKGARSRKRPRKEGSAVPSAQKEGSKASQSVSLPRLEPAAAEYFQRAHETLKSGFASDEEKGLFVSNVLEEAEAVAVPLSLDSAGSLLLQALVASAPPGSLCRLLQALIPSLRIVACHSCGAHILEAAVLRAPLLIKDGADDSGTLEDLVLELGRAVQGELSAFALDAHASFVVRTLLQTLGGARVGSDGGRGLLVLGTSHSRSKKAKVGSEGPTDFEVPNSFLSLLQGFGESFQELISDFITNKFFSLCLQVALEVLHRKLPEACSQLCCSVIGYLSSCNPAAGQSTLLVFLKDATCSRVLDKVLEVSDAKALRSFYKVHVKGQLQVLATHQVANFTLQRLIQAAPPKLLGKLFEELSPGLEEILAHEHLGVVTALLGACRKHGAHQQEVLQTLMEAFHCWEPPPRQLLCVPLIASLLAYEVYYGEEEEEEEEMMSQDQAAPSRPLSSVSYHGSLILQHCLHFADPSVVLRSLAALTPEDLVTLACDAAGSHVFDALLASPSVPKKQRRKVLRLLKGHCVSLACSKHGSRVLDAIWSRATLPAKQELAQELGEAVFPFSQGECSSGRRTHKNKLPVANWGVGGNLQFILLCRVSTTWLNSDSCLASKSKRMGYICRVFLYAVAVSKGTEMPCPYGHKKQPSPPGPVLSAPSGIQGLCHLPPEVPNTATLAELVLGSRSARLSLSLSPSYSGT</sequence>
<gene>
    <name evidence="4 5 6 7" type="primary">NOP9</name>
</gene>
<keyword evidence="3" id="KW-1185">Reference proteome</keyword>
<dbReference type="GO" id="GO:0000480">
    <property type="term" value="P:endonucleolytic cleavage in 5'-ETS of tricistronic rRNA transcript (SSU-rRNA, 5.8S rRNA, LSU-rRNA)"/>
    <property type="evidence" value="ECO:0007669"/>
    <property type="project" value="TreeGrafter"/>
</dbReference>
<evidence type="ECO:0000313" key="5">
    <source>
        <dbReference type="RefSeq" id="XP_054848619.1"/>
    </source>
</evidence>
<evidence type="ECO:0000313" key="3">
    <source>
        <dbReference type="Proteomes" id="UP001190640"/>
    </source>
</evidence>
<evidence type="ECO:0000256" key="1">
    <source>
        <dbReference type="ARBA" id="ARBA00022737"/>
    </source>
</evidence>